<comment type="caution">
    <text evidence="1">The sequence shown here is derived from an EMBL/GenBank/DDBJ whole genome shotgun (WGS) entry which is preliminary data.</text>
</comment>
<evidence type="ECO:0000313" key="2">
    <source>
        <dbReference type="Proteomes" id="UP000263377"/>
    </source>
</evidence>
<dbReference type="InterPro" id="IPR043519">
    <property type="entry name" value="NT_sf"/>
</dbReference>
<evidence type="ECO:0000313" key="1">
    <source>
        <dbReference type="EMBL" id="RGD62194.1"/>
    </source>
</evidence>
<reference evidence="1 2" key="1">
    <citation type="submission" date="2018-08" db="EMBL/GenBank/DDBJ databases">
        <title>Diversity &amp; Physiological Properties of Lignin-Decomposing Actinobacteria from Soil.</title>
        <authorList>
            <person name="Roh S.G."/>
            <person name="Kim S.B."/>
        </authorList>
    </citation>
    <scope>NUCLEOTIDE SEQUENCE [LARGE SCALE GENOMIC DNA]</scope>
    <source>
        <strain evidence="1 2">MMS17-GH009</strain>
    </source>
</reference>
<gene>
    <name evidence="1" type="ORF">DR950_34565</name>
</gene>
<protein>
    <recommendedName>
        <fullName evidence="3">Polymerase nucleotidyl transferase domain-containing protein</fullName>
    </recommendedName>
</protein>
<name>A0A373A357_9ACTN</name>
<accession>A0A373A357</accession>
<dbReference type="AlphaFoldDB" id="A0A373A357"/>
<dbReference type="SUPFAM" id="SSF81301">
    <property type="entry name" value="Nucleotidyltransferase"/>
    <property type="match status" value="1"/>
</dbReference>
<dbReference type="RefSeq" id="WP_117490495.1">
    <property type="nucleotide sequence ID" value="NZ_QVIG01000001.1"/>
</dbReference>
<evidence type="ECO:0008006" key="3">
    <source>
        <dbReference type="Google" id="ProtNLM"/>
    </source>
</evidence>
<proteinExistence type="predicted"/>
<keyword evidence="2" id="KW-1185">Reference proteome</keyword>
<sequence length="258" mass="28516">MADNSSSSLPELRAQGFLPDAPLCVFQAGSIVRGWGNPSSDIDLFVITEEPWQGSLHGAPIPLGADEFRALETYVHGTRCDLRYMTDAQIDAVLAKVSHEAFESAMGEGVQLDRQETVMLEWLRHGQGLENEAWLARRAEELKASAFGSVLVQRGLNYADTRVEDAVGQMSIGDLESAVLSARVALEYAVDALLASYAEYGQNAKWRARRFRAVEQSVLSFDEYWALETMQSFDPADPAAWVNEVLPVCRRISMSVVL</sequence>
<organism evidence="1 2">
    <name type="scientific">Kitasatospora xanthocidica</name>
    <dbReference type="NCBI Taxonomy" id="83382"/>
    <lineage>
        <taxon>Bacteria</taxon>
        <taxon>Bacillati</taxon>
        <taxon>Actinomycetota</taxon>
        <taxon>Actinomycetes</taxon>
        <taxon>Kitasatosporales</taxon>
        <taxon>Streptomycetaceae</taxon>
        <taxon>Kitasatospora</taxon>
    </lineage>
</organism>
<dbReference type="Proteomes" id="UP000263377">
    <property type="component" value="Unassembled WGS sequence"/>
</dbReference>
<dbReference type="EMBL" id="QVIG01000001">
    <property type="protein sequence ID" value="RGD62194.1"/>
    <property type="molecule type" value="Genomic_DNA"/>
</dbReference>